<sequence length="229" mass="26277">MRKFNALGAYPQPKERVVGPDIRTIKNKIIASYRDERYYDGERNNGYGGYKYDGRWKDFVGVLEREYGLNEKSSYLQLGCEKGFLMHDIKEAYPDAKVKGLEMSQYPIDHAMPSIKDDIILGTFEKLPFLDNEFDIVIAIGVVYTLTLRDCISCLKEIQRVGNGKSFITMGSYYNEKSKKLFKDYWSLLGSTILHVDEWVKVLEEAGYTGDYTFVTSDTLNLVEKSGTK</sequence>
<reference evidence="2" key="1">
    <citation type="submission" date="2018-05" db="EMBL/GenBank/DDBJ databases">
        <authorList>
            <person name="Lanie J.A."/>
            <person name="Ng W.-L."/>
            <person name="Kazmierczak K.M."/>
            <person name="Andrzejewski T.M."/>
            <person name="Davidsen T.M."/>
            <person name="Wayne K.J."/>
            <person name="Tettelin H."/>
            <person name="Glass J.I."/>
            <person name="Rusch D."/>
            <person name="Podicherti R."/>
            <person name="Tsui H.-C.T."/>
            <person name="Winkler M.E."/>
        </authorList>
    </citation>
    <scope>NUCLEOTIDE SEQUENCE</scope>
</reference>
<protein>
    <recommendedName>
        <fullName evidence="1">Methyltransferase type 11 domain-containing protein</fullName>
    </recommendedName>
</protein>
<dbReference type="InterPro" id="IPR029063">
    <property type="entry name" value="SAM-dependent_MTases_sf"/>
</dbReference>
<accession>A0A382D4B0</accession>
<organism evidence="2">
    <name type="scientific">marine metagenome</name>
    <dbReference type="NCBI Taxonomy" id="408172"/>
    <lineage>
        <taxon>unclassified sequences</taxon>
        <taxon>metagenomes</taxon>
        <taxon>ecological metagenomes</taxon>
    </lineage>
</organism>
<dbReference type="Pfam" id="PF08241">
    <property type="entry name" value="Methyltransf_11"/>
    <property type="match status" value="1"/>
</dbReference>
<evidence type="ECO:0000259" key="1">
    <source>
        <dbReference type="Pfam" id="PF08241"/>
    </source>
</evidence>
<proteinExistence type="predicted"/>
<feature type="domain" description="Methyltransferase type 11" evidence="1">
    <location>
        <begin position="76"/>
        <end position="161"/>
    </location>
</feature>
<dbReference type="AlphaFoldDB" id="A0A382D4B0"/>
<dbReference type="InterPro" id="IPR013216">
    <property type="entry name" value="Methyltransf_11"/>
</dbReference>
<name>A0A382D4B0_9ZZZZ</name>
<gene>
    <name evidence="2" type="ORF">METZ01_LOCUS185237</name>
</gene>
<dbReference type="EMBL" id="UINC01037219">
    <property type="protein sequence ID" value="SVB32383.1"/>
    <property type="molecule type" value="Genomic_DNA"/>
</dbReference>
<dbReference type="SUPFAM" id="SSF53335">
    <property type="entry name" value="S-adenosyl-L-methionine-dependent methyltransferases"/>
    <property type="match status" value="1"/>
</dbReference>
<evidence type="ECO:0000313" key="2">
    <source>
        <dbReference type="EMBL" id="SVB32383.1"/>
    </source>
</evidence>
<dbReference type="Gene3D" id="3.40.50.150">
    <property type="entry name" value="Vaccinia Virus protein VP39"/>
    <property type="match status" value="1"/>
</dbReference>